<keyword evidence="2 7" id="KW-0812">Transmembrane</keyword>
<evidence type="ECO:0000256" key="1">
    <source>
        <dbReference type="ARBA" id="ARBA00004141"/>
    </source>
</evidence>
<feature type="region of interest" description="Disordered" evidence="6">
    <location>
        <begin position="343"/>
        <end position="365"/>
    </location>
</feature>
<dbReference type="KEGG" id="ani:ANIA_05312"/>
<dbReference type="HOGENOM" id="CLU_028200_3_5_1"/>
<dbReference type="Pfam" id="PF20684">
    <property type="entry name" value="Fung_rhodopsin"/>
    <property type="match status" value="1"/>
</dbReference>
<protein>
    <recommendedName>
        <fullName evidence="8">Rhodopsin domain-containing protein</fullName>
    </recommendedName>
</protein>
<dbReference type="InParanoid" id="Q5B2B8"/>
<accession>C8VGW5</accession>
<dbReference type="RefSeq" id="XP_662916.1">
    <property type="nucleotide sequence ID" value="XM_657824.1"/>
</dbReference>
<dbReference type="InterPro" id="IPR052337">
    <property type="entry name" value="SAT4-like"/>
</dbReference>
<feature type="domain" description="Rhodopsin" evidence="8">
    <location>
        <begin position="34"/>
        <end position="284"/>
    </location>
</feature>
<feature type="transmembrane region" description="Helical" evidence="7">
    <location>
        <begin position="17"/>
        <end position="38"/>
    </location>
</feature>
<dbReference type="PANTHER" id="PTHR33048">
    <property type="entry name" value="PTH11-LIKE INTEGRAL MEMBRANE PROTEIN (AFU_ORTHOLOGUE AFUA_5G11245)"/>
    <property type="match status" value="1"/>
</dbReference>
<organism evidence="9 10">
    <name type="scientific">Emericella nidulans (strain FGSC A4 / ATCC 38163 / CBS 112.46 / NRRL 194 / M139)</name>
    <name type="common">Aspergillus nidulans</name>
    <dbReference type="NCBI Taxonomy" id="227321"/>
    <lineage>
        <taxon>Eukaryota</taxon>
        <taxon>Fungi</taxon>
        <taxon>Dikarya</taxon>
        <taxon>Ascomycota</taxon>
        <taxon>Pezizomycotina</taxon>
        <taxon>Eurotiomycetes</taxon>
        <taxon>Eurotiomycetidae</taxon>
        <taxon>Eurotiales</taxon>
        <taxon>Aspergillaceae</taxon>
        <taxon>Aspergillus</taxon>
        <taxon>Aspergillus subgen. Nidulantes</taxon>
    </lineage>
</organism>
<dbReference type="GeneID" id="2871601"/>
<comment type="subcellular location">
    <subcellularLocation>
        <location evidence="1">Membrane</location>
        <topology evidence="1">Multi-pass membrane protein</topology>
    </subcellularLocation>
</comment>
<gene>
    <name evidence="9" type="ORF">ANIA_05312</name>
</gene>
<evidence type="ECO:0000259" key="8">
    <source>
        <dbReference type="Pfam" id="PF20684"/>
    </source>
</evidence>
<dbReference type="AlphaFoldDB" id="Q5B2B8"/>
<evidence type="ECO:0000256" key="2">
    <source>
        <dbReference type="ARBA" id="ARBA00022692"/>
    </source>
</evidence>
<dbReference type="InterPro" id="IPR049326">
    <property type="entry name" value="Rhodopsin_dom_fungi"/>
</dbReference>
<evidence type="ECO:0000256" key="4">
    <source>
        <dbReference type="ARBA" id="ARBA00023136"/>
    </source>
</evidence>
<reference evidence="10" key="2">
    <citation type="journal article" date="2009" name="Fungal Genet. Biol.">
        <title>The 2008 update of the Aspergillus nidulans genome annotation: a community effort.</title>
        <authorList>
            <person name="Wortman J.R."/>
            <person name="Gilsenan J.M."/>
            <person name="Joardar V."/>
            <person name="Deegan J."/>
            <person name="Clutterbuck J."/>
            <person name="Andersen M.R."/>
            <person name="Archer D."/>
            <person name="Bencina M."/>
            <person name="Braus G."/>
            <person name="Coutinho P."/>
            <person name="von Dohren H."/>
            <person name="Doonan J."/>
            <person name="Driessen A.J."/>
            <person name="Durek P."/>
            <person name="Espeso E."/>
            <person name="Fekete E."/>
            <person name="Flipphi M."/>
            <person name="Estrada C.G."/>
            <person name="Geysens S."/>
            <person name="Goldman G."/>
            <person name="de Groot P.W."/>
            <person name="Hansen K."/>
            <person name="Harris S.D."/>
            <person name="Heinekamp T."/>
            <person name="Helmstaedt K."/>
            <person name="Henrissat B."/>
            <person name="Hofmann G."/>
            <person name="Homan T."/>
            <person name="Horio T."/>
            <person name="Horiuchi H."/>
            <person name="James S."/>
            <person name="Jones M."/>
            <person name="Karaffa L."/>
            <person name="Karanyi Z."/>
            <person name="Kato M."/>
            <person name="Keller N."/>
            <person name="Kelly D.E."/>
            <person name="Kiel J.A."/>
            <person name="Kim J.M."/>
            <person name="van der Klei I.J."/>
            <person name="Klis F.M."/>
            <person name="Kovalchuk A."/>
            <person name="Krasevec N."/>
            <person name="Kubicek C.P."/>
            <person name="Liu B."/>
            <person name="Maccabe A."/>
            <person name="Meyer V."/>
            <person name="Mirabito P."/>
            <person name="Miskei M."/>
            <person name="Mos M."/>
            <person name="Mullins J."/>
            <person name="Nelson D.R."/>
            <person name="Nielsen J."/>
            <person name="Oakley B.R."/>
            <person name="Osmani S.A."/>
            <person name="Pakula T."/>
            <person name="Paszewski A."/>
            <person name="Paulsen I."/>
            <person name="Pilsyk S."/>
            <person name="Pocsi I."/>
            <person name="Punt P.J."/>
            <person name="Ram A.F."/>
            <person name="Ren Q."/>
            <person name="Robellet X."/>
            <person name="Robson G."/>
            <person name="Seiboth B."/>
            <person name="van Solingen P."/>
            <person name="Specht T."/>
            <person name="Sun J."/>
            <person name="Taheri-Talesh N."/>
            <person name="Takeshita N."/>
            <person name="Ussery D."/>
            <person name="vanKuyk P.A."/>
            <person name="Visser H."/>
            <person name="van de Vondervoort P.J."/>
            <person name="de Vries R.P."/>
            <person name="Walton J."/>
            <person name="Xiang X."/>
            <person name="Xiong Y."/>
            <person name="Zeng A.P."/>
            <person name="Brandt B.W."/>
            <person name="Cornell M.J."/>
            <person name="van den Hondel C.A."/>
            <person name="Visser J."/>
            <person name="Oliver S.G."/>
            <person name="Turner G."/>
        </authorList>
    </citation>
    <scope>GENOME REANNOTATION</scope>
    <source>
        <strain evidence="10">FGSC A4 / ATCC 38163 / CBS 112.46 / NRRL 194 / M139</strain>
    </source>
</reference>
<reference evidence="10" key="1">
    <citation type="journal article" date="2005" name="Nature">
        <title>Sequencing of Aspergillus nidulans and comparative analysis with A. fumigatus and A. oryzae.</title>
        <authorList>
            <person name="Galagan J.E."/>
            <person name="Calvo S.E."/>
            <person name="Cuomo C."/>
            <person name="Ma L.J."/>
            <person name="Wortman J.R."/>
            <person name="Batzoglou S."/>
            <person name="Lee S.I."/>
            <person name="Basturkmen M."/>
            <person name="Spevak C.C."/>
            <person name="Clutterbuck J."/>
            <person name="Kapitonov V."/>
            <person name="Jurka J."/>
            <person name="Scazzocchio C."/>
            <person name="Farman M."/>
            <person name="Butler J."/>
            <person name="Purcell S."/>
            <person name="Harris S."/>
            <person name="Braus G.H."/>
            <person name="Draht O."/>
            <person name="Busch S."/>
            <person name="D'Enfert C."/>
            <person name="Bouchier C."/>
            <person name="Goldman G.H."/>
            <person name="Bell-Pedersen D."/>
            <person name="Griffiths-Jones S."/>
            <person name="Doonan J.H."/>
            <person name="Yu J."/>
            <person name="Vienken K."/>
            <person name="Pain A."/>
            <person name="Freitag M."/>
            <person name="Selker E.U."/>
            <person name="Archer D.B."/>
            <person name="Penalva M.A."/>
            <person name="Oakley B.R."/>
            <person name="Momany M."/>
            <person name="Tanaka T."/>
            <person name="Kumagai T."/>
            <person name="Asai K."/>
            <person name="Machida M."/>
            <person name="Nierman W.C."/>
            <person name="Denning D.W."/>
            <person name="Caddick M."/>
            <person name="Hynes M."/>
            <person name="Paoletti M."/>
            <person name="Fischer R."/>
            <person name="Miller B."/>
            <person name="Dyer P."/>
            <person name="Sachs M.S."/>
            <person name="Osmani S.A."/>
            <person name="Birren B.W."/>
        </authorList>
    </citation>
    <scope>NUCLEOTIDE SEQUENCE [LARGE SCALE GENOMIC DNA]</scope>
    <source>
        <strain evidence="10">FGSC A4 / ATCC 38163 / CBS 112.46 / NRRL 194 / M139</strain>
    </source>
</reference>
<feature type="transmembrane region" description="Helical" evidence="7">
    <location>
        <begin position="223"/>
        <end position="243"/>
    </location>
</feature>
<dbReference type="eggNOG" id="ENOG502SNI4">
    <property type="taxonomic scope" value="Eukaryota"/>
</dbReference>
<evidence type="ECO:0000256" key="5">
    <source>
        <dbReference type="ARBA" id="ARBA00038359"/>
    </source>
</evidence>
<dbReference type="OMA" id="WLCAVGV"/>
<evidence type="ECO:0000256" key="7">
    <source>
        <dbReference type="SAM" id="Phobius"/>
    </source>
</evidence>
<feature type="transmembrane region" description="Helical" evidence="7">
    <location>
        <begin position="193"/>
        <end position="211"/>
    </location>
</feature>
<feature type="region of interest" description="Disordered" evidence="6">
    <location>
        <begin position="384"/>
        <end position="407"/>
    </location>
</feature>
<name>Q5B2B8_EMENI</name>
<dbReference type="EMBL" id="BN001305">
    <property type="protein sequence ID" value="CBF82118.1"/>
    <property type="molecule type" value="Genomic_DNA"/>
</dbReference>
<evidence type="ECO:0000313" key="9">
    <source>
        <dbReference type="EMBL" id="CBF82118.1"/>
    </source>
</evidence>
<comment type="similarity">
    <text evidence="5">Belongs to the SAT4 family.</text>
</comment>
<evidence type="ECO:0000313" key="10">
    <source>
        <dbReference type="Proteomes" id="UP000000560"/>
    </source>
</evidence>
<keyword evidence="3 7" id="KW-1133">Transmembrane helix</keyword>
<feature type="compositionally biased region" description="Basic and acidic residues" evidence="6">
    <location>
        <begin position="384"/>
        <end position="393"/>
    </location>
</feature>
<feature type="compositionally biased region" description="Polar residues" evidence="6">
    <location>
        <begin position="345"/>
        <end position="362"/>
    </location>
</feature>
<feature type="transmembrane region" description="Helical" evidence="7">
    <location>
        <begin position="130"/>
        <end position="151"/>
    </location>
</feature>
<evidence type="ECO:0000256" key="3">
    <source>
        <dbReference type="ARBA" id="ARBA00022989"/>
    </source>
</evidence>
<proteinExistence type="inferred from homology"/>
<dbReference type="Proteomes" id="UP000000560">
    <property type="component" value="Chromosome V"/>
</dbReference>
<keyword evidence="4 7" id="KW-0472">Membrane</keyword>
<feature type="transmembrane region" description="Helical" evidence="7">
    <location>
        <begin position="95"/>
        <end position="118"/>
    </location>
</feature>
<accession>Q5B2B8</accession>
<feature type="transmembrane region" description="Helical" evidence="7">
    <location>
        <begin position="50"/>
        <end position="75"/>
    </location>
</feature>
<sequence length="407" mass="45193">MDMDRSAVDFSSNSPRILAIVGSLTAFAGFLVLLRCYVRLFVLRRFYVEDGIMVASMICSFGVLACFVGESHHGLGQYMAAIFMNNDFGMLTRWFWGHAIIIVLGISLVKISIGFFLLQFAAQKKALKRFIIGSLVFLLLFTIACMLTLILQCIPVEAAWDSAVRAQEGTRCYSSATYLKIGKFNSVLTRRQAINIVTDFLYATLPVFMFYDIQVNRRTRASLMCILSLGYFACAAAIVKAVLQSRVYEETEPYRDATYHIWNSVELNVGIIAACFPTIKPLVKSIIGGTRSLTGYGSRSRKRTGVTGTGNAYYGPNSHVLGSMPRSRMDPEEQKYHVQIHANHPSISESDGGSEENLASTATRRKSPININTRIVQTTEVIVHTEDGTDDHGASSIGPRRTIEDRI</sequence>
<dbReference type="PANTHER" id="PTHR33048:SF167">
    <property type="entry name" value="INTEGRAL MEMBRANE PROTEIN"/>
    <property type="match status" value="1"/>
</dbReference>
<dbReference type="GO" id="GO:0016020">
    <property type="term" value="C:membrane"/>
    <property type="evidence" value="ECO:0007669"/>
    <property type="project" value="UniProtKB-SubCell"/>
</dbReference>
<dbReference type="OrthoDB" id="5022096at2759"/>
<keyword evidence="10" id="KW-1185">Reference proteome</keyword>
<evidence type="ECO:0000256" key="6">
    <source>
        <dbReference type="SAM" id="MobiDB-lite"/>
    </source>
</evidence>